<evidence type="ECO:0000313" key="2">
    <source>
        <dbReference type="Proteomes" id="UP001163603"/>
    </source>
</evidence>
<dbReference type="Proteomes" id="UP001163603">
    <property type="component" value="Chromosome 13"/>
</dbReference>
<protein>
    <submittedName>
        <fullName evidence="1">Uncharacterized protein</fullName>
    </submittedName>
</protein>
<sequence>MASNYTFVILAIFSILLPATAVAKEYIVGGDSGWTVNYDYQAWAKDKEFHVNDTLVFKYTPPNHNVFKVNGTEFNNCTVPSSNSALSSGNDVITLSTPGNKWYICGKGNGDKNHCQLGQKLSITVKEGAAPSAAFKIVSSASSLMVVAVMVLVTLI</sequence>
<comment type="caution">
    <text evidence="1">The sequence shown here is derived from an EMBL/GenBank/DDBJ whole genome shotgun (WGS) entry which is preliminary data.</text>
</comment>
<organism evidence="1 2">
    <name type="scientific">Pistacia integerrima</name>
    <dbReference type="NCBI Taxonomy" id="434235"/>
    <lineage>
        <taxon>Eukaryota</taxon>
        <taxon>Viridiplantae</taxon>
        <taxon>Streptophyta</taxon>
        <taxon>Embryophyta</taxon>
        <taxon>Tracheophyta</taxon>
        <taxon>Spermatophyta</taxon>
        <taxon>Magnoliopsida</taxon>
        <taxon>eudicotyledons</taxon>
        <taxon>Gunneridae</taxon>
        <taxon>Pentapetalae</taxon>
        <taxon>rosids</taxon>
        <taxon>malvids</taxon>
        <taxon>Sapindales</taxon>
        <taxon>Anacardiaceae</taxon>
        <taxon>Pistacia</taxon>
    </lineage>
</organism>
<reference evidence="2" key="1">
    <citation type="journal article" date="2023" name="G3 (Bethesda)">
        <title>Genome assembly and association tests identify interacting loci associated with vigor, precocity, and sex in interspecific pistachio rootstocks.</title>
        <authorList>
            <person name="Palmer W."/>
            <person name="Jacygrad E."/>
            <person name="Sagayaradj S."/>
            <person name="Cavanaugh K."/>
            <person name="Han R."/>
            <person name="Bertier L."/>
            <person name="Beede B."/>
            <person name="Kafkas S."/>
            <person name="Golino D."/>
            <person name="Preece J."/>
            <person name="Michelmore R."/>
        </authorList>
    </citation>
    <scope>NUCLEOTIDE SEQUENCE [LARGE SCALE GENOMIC DNA]</scope>
</reference>
<evidence type="ECO:0000313" key="1">
    <source>
        <dbReference type="EMBL" id="KAJ0013173.1"/>
    </source>
</evidence>
<gene>
    <name evidence="1" type="ORF">Pint_20068</name>
</gene>
<accession>A0ACC0XA73</accession>
<keyword evidence="2" id="KW-1185">Reference proteome</keyword>
<proteinExistence type="predicted"/>
<dbReference type="EMBL" id="CM047748">
    <property type="protein sequence ID" value="KAJ0013173.1"/>
    <property type="molecule type" value="Genomic_DNA"/>
</dbReference>
<name>A0ACC0XA73_9ROSI</name>